<feature type="non-terminal residue" evidence="1">
    <location>
        <position position="91"/>
    </location>
</feature>
<proteinExistence type="predicted"/>
<name>A0A0C9UH28_SPHS4</name>
<dbReference type="Proteomes" id="UP000054279">
    <property type="component" value="Unassembled WGS sequence"/>
</dbReference>
<dbReference type="AlphaFoldDB" id="A0A0C9UH28"/>
<dbReference type="EMBL" id="KN837461">
    <property type="protein sequence ID" value="KIJ24736.1"/>
    <property type="molecule type" value="Genomic_DNA"/>
</dbReference>
<sequence length="91" mass="9603">GGVKTNALPEQSTAVVNHRIADDRYDVCVSKPDSVDAVKKRVTRILSPLASKFNLSVTAFGSDLTGDTPAYGSLFLSDAWGTALRPAPVTP</sequence>
<dbReference type="OrthoDB" id="3060762at2759"/>
<feature type="non-terminal residue" evidence="1">
    <location>
        <position position="1"/>
    </location>
</feature>
<dbReference type="HOGENOM" id="CLU_2433016_0_0_1"/>
<reference evidence="1 2" key="1">
    <citation type="submission" date="2014-06" db="EMBL/GenBank/DDBJ databases">
        <title>Evolutionary Origins and Diversification of the Mycorrhizal Mutualists.</title>
        <authorList>
            <consortium name="DOE Joint Genome Institute"/>
            <consortium name="Mycorrhizal Genomics Consortium"/>
            <person name="Kohler A."/>
            <person name="Kuo A."/>
            <person name="Nagy L.G."/>
            <person name="Floudas D."/>
            <person name="Copeland A."/>
            <person name="Barry K.W."/>
            <person name="Cichocki N."/>
            <person name="Veneault-Fourrey C."/>
            <person name="LaButti K."/>
            <person name="Lindquist E.A."/>
            <person name="Lipzen A."/>
            <person name="Lundell T."/>
            <person name="Morin E."/>
            <person name="Murat C."/>
            <person name="Riley R."/>
            <person name="Ohm R."/>
            <person name="Sun H."/>
            <person name="Tunlid A."/>
            <person name="Henrissat B."/>
            <person name="Grigoriev I.V."/>
            <person name="Hibbett D.S."/>
            <person name="Martin F."/>
        </authorList>
    </citation>
    <scope>NUCLEOTIDE SEQUENCE [LARGE SCALE GENOMIC DNA]</scope>
    <source>
        <strain evidence="1 2">SS14</strain>
    </source>
</reference>
<keyword evidence="2" id="KW-1185">Reference proteome</keyword>
<gene>
    <name evidence="1" type="ORF">M422DRAFT_130902</name>
</gene>
<organism evidence="1 2">
    <name type="scientific">Sphaerobolus stellatus (strain SS14)</name>
    <dbReference type="NCBI Taxonomy" id="990650"/>
    <lineage>
        <taxon>Eukaryota</taxon>
        <taxon>Fungi</taxon>
        <taxon>Dikarya</taxon>
        <taxon>Basidiomycota</taxon>
        <taxon>Agaricomycotina</taxon>
        <taxon>Agaricomycetes</taxon>
        <taxon>Phallomycetidae</taxon>
        <taxon>Geastrales</taxon>
        <taxon>Sphaerobolaceae</taxon>
        <taxon>Sphaerobolus</taxon>
    </lineage>
</organism>
<evidence type="ECO:0000313" key="2">
    <source>
        <dbReference type="Proteomes" id="UP000054279"/>
    </source>
</evidence>
<protein>
    <recommendedName>
        <fullName evidence="3">Peptidase M20 dimerisation domain-containing protein</fullName>
    </recommendedName>
</protein>
<accession>A0A0C9UH28</accession>
<evidence type="ECO:0008006" key="3">
    <source>
        <dbReference type="Google" id="ProtNLM"/>
    </source>
</evidence>
<evidence type="ECO:0000313" key="1">
    <source>
        <dbReference type="EMBL" id="KIJ24736.1"/>
    </source>
</evidence>